<feature type="domain" description="Histidine kinase" evidence="6">
    <location>
        <begin position="534"/>
        <end position="792"/>
    </location>
</feature>
<dbReference type="Proteomes" id="UP000625316">
    <property type="component" value="Unassembled WGS sequence"/>
</dbReference>
<dbReference type="InterPro" id="IPR036890">
    <property type="entry name" value="HATPase_C_sf"/>
</dbReference>
<dbReference type="Gene3D" id="1.10.287.130">
    <property type="match status" value="1"/>
</dbReference>
<evidence type="ECO:0000259" key="8">
    <source>
        <dbReference type="PROSITE" id="PS50113"/>
    </source>
</evidence>
<dbReference type="CDD" id="cd00082">
    <property type="entry name" value="HisKA"/>
    <property type="match status" value="1"/>
</dbReference>
<protein>
    <recommendedName>
        <fullName evidence="2">histidine kinase</fullName>
        <ecNumber evidence="2">2.7.13.3</ecNumber>
    </recommendedName>
</protein>
<evidence type="ECO:0000256" key="4">
    <source>
        <dbReference type="ARBA" id="ARBA00022777"/>
    </source>
</evidence>
<dbReference type="SUPFAM" id="SSF55785">
    <property type="entry name" value="PYP-like sensor domain (PAS domain)"/>
    <property type="match status" value="1"/>
</dbReference>
<dbReference type="NCBIfam" id="TIGR00229">
    <property type="entry name" value="sensory_box"/>
    <property type="match status" value="1"/>
</dbReference>
<dbReference type="SMART" id="SM00065">
    <property type="entry name" value="GAF"/>
    <property type="match status" value="2"/>
</dbReference>
<dbReference type="PRINTS" id="PR00344">
    <property type="entry name" value="BCTRLSENSOR"/>
</dbReference>
<dbReference type="PROSITE" id="PS50113">
    <property type="entry name" value="PAC"/>
    <property type="match status" value="1"/>
</dbReference>
<dbReference type="InterPro" id="IPR000700">
    <property type="entry name" value="PAS-assoc_C"/>
</dbReference>
<dbReference type="Gene3D" id="3.30.450.20">
    <property type="entry name" value="PAS domain"/>
    <property type="match status" value="1"/>
</dbReference>
<dbReference type="InterPro" id="IPR003018">
    <property type="entry name" value="GAF"/>
</dbReference>
<dbReference type="Pfam" id="PF13185">
    <property type="entry name" value="GAF_2"/>
    <property type="match status" value="1"/>
</dbReference>
<dbReference type="PROSITE" id="PS50109">
    <property type="entry name" value="HIS_KIN"/>
    <property type="match status" value="1"/>
</dbReference>
<dbReference type="InterPro" id="IPR035965">
    <property type="entry name" value="PAS-like_dom_sf"/>
</dbReference>
<dbReference type="SUPFAM" id="SSF55874">
    <property type="entry name" value="ATPase domain of HSP90 chaperone/DNA topoisomerase II/histidine kinase"/>
    <property type="match status" value="1"/>
</dbReference>
<dbReference type="EC" id="2.7.13.3" evidence="2"/>
<dbReference type="SMART" id="SM00086">
    <property type="entry name" value="PAC"/>
    <property type="match status" value="1"/>
</dbReference>
<sequence>MAISQQLTSSDACTVKIQQLLLGLSQVSHTLAQVADLDTAINQAIRDIGQFLQVDRVYIFANHPQTPQPTVSQRWEWVAAAGFTTQSSNTERQDLPDNQLYQQWYAQLSQQQIISGLASSFPASEQALLQAWGIQSILVIPIWQQGRFWGFIGLDDCHSEREWSDIDRSILTTIAAHIGSTIQHHETAIALEQVVGERSQALRKSEERFRQFVEKSHEVMATWKSDSTITYMSPNYYELSGHRVADLVGTSFVPLVHAEDLYICQHALGQVIETGNSVSNVEFRNINHDGSTTWVSLSIAPVKNAQGEIESFQGLLRNISQQKHLEHQLREQIALSDCRAQIGTVLTHADTHALRPALQTCTEVLVKYLDAAFARIWTISDDGSTLELQASAGIYTHIDGDHARVPVGKFKIGLIAAEKQPHLTNDVLNDPRVGDKDWAAANGMVAFAGYPLMVEDKILGVVAMFTKHSLNPSVLELLGNIAAKISLHTKRHFSEAELHRQTVTLQTTLNELQQTQSHLIQSEKMSSLGEMVAGVAHEINNPVNFIHGNINHVNNYSQDLIALVTQYQQELSAPSTDLQTMLEEIDLPFLLDDFPKVLTSMKGGTQRIREIVLTLRNFSRLDEADMKDVDIHDGIDSTILILQNKIKSNAARPAIQINREYGELSAIYCYAGQLNQVFMNILANAIDAMEEAYTTYVKRGIRDYQPNLTIRTVMTERETVQIAIQDNALGIPAAVQSRLFDPFFTTKPVGQGTGLGLSISYQIIVDKHNGQLTCESSLGKGTTFTIELPIIEVPLDE</sequence>
<keyword evidence="4" id="KW-0808">Transferase</keyword>
<keyword evidence="4" id="KW-0418">Kinase</keyword>
<comment type="caution">
    <text evidence="9">The sequence shown here is derived from an EMBL/GenBank/DDBJ whole genome shotgun (WGS) entry which is preliminary data.</text>
</comment>
<dbReference type="InterPro" id="IPR003661">
    <property type="entry name" value="HisK_dim/P_dom"/>
</dbReference>
<gene>
    <name evidence="9" type="ORF">IQ266_24650</name>
</gene>
<organism evidence="9 10">
    <name type="scientific">Romeriopsis navalis LEGE 11480</name>
    <dbReference type="NCBI Taxonomy" id="2777977"/>
    <lineage>
        <taxon>Bacteria</taxon>
        <taxon>Bacillati</taxon>
        <taxon>Cyanobacteriota</taxon>
        <taxon>Cyanophyceae</taxon>
        <taxon>Leptolyngbyales</taxon>
        <taxon>Leptolyngbyaceae</taxon>
        <taxon>Romeriopsis</taxon>
        <taxon>Romeriopsis navalis</taxon>
    </lineage>
</organism>
<comment type="catalytic activity">
    <reaction evidence="1">
        <text>ATP + protein L-histidine = ADP + protein N-phospho-L-histidine.</text>
        <dbReference type="EC" id="2.7.13.3"/>
    </reaction>
</comment>
<dbReference type="RefSeq" id="WP_264327746.1">
    <property type="nucleotide sequence ID" value="NZ_JADEXQ010000135.1"/>
</dbReference>
<accession>A0A928Z773</accession>
<evidence type="ECO:0000313" key="10">
    <source>
        <dbReference type="Proteomes" id="UP000625316"/>
    </source>
</evidence>
<dbReference type="CDD" id="cd00130">
    <property type="entry name" value="PAS"/>
    <property type="match status" value="1"/>
</dbReference>
<feature type="domain" description="PAS" evidence="7">
    <location>
        <begin position="205"/>
        <end position="275"/>
    </location>
</feature>
<evidence type="ECO:0000256" key="2">
    <source>
        <dbReference type="ARBA" id="ARBA00012438"/>
    </source>
</evidence>
<dbReference type="InterPro" id="IPR004358">
    <property type="entry name" value="Sig_transdc_His_kin-like_C"/>
</dbReference>
<dbReference type="PROSITE" id="PS50112">
    <property type="entry name" value="PAS"/>
    <property type="match status" value="1"/>
</dbReference>
<proteinExistence type="predicted"/>
<name>A0A928Z773_9CYAN</name>
<evidence type="ECO:0000259" key="6">
    <source>
        <dbReference type="PROSITE" id="PS50109"/>
    </source>
</evidence>
<dbReference type="EMBL" id="JADEXQ010000135">
    <property type="protein sequence ID" value="MBE9032930.1"/>
    <property type="molecule type" value="Genomic_DNA"/>
</dbReference>
<dbReference type="InterPro" id="IPR036097">
    <property type="entry name" value="HisK_dim/P_sf"/>
</dbReference>
<keyword evidence="3" id="KW-0597">Phosphoprotein</keyword>
<dbReference type="Gene3D" id="3.30.565.10">
    <property type="entry name" value="Histidine kinase-like ATPase, C-terminal domain"/>
    <property type="match status" value="1"/>
</dbReference>
<dbReference type="SUPFAM" id="SSF55781">
    <property type="entry name" value="GAF domain-like"/>
    <property type="match status" value="2"/>
</dbReference>
<feature type="domain" description="PAC" evidence="8">
    <location>
        <begin position="279"/>
        <end position="331"/>
    </location>
</feature>
<dbReference type="Pfam" id="PF01590">
    <property type="entry name" value="GAF"/>
    <property type="match status" value="1"/>
</dbReference>
<dbReference type="InterPro" id="IPR029016">
    <property type="entry name" value="GAF-like_dom_sf"/>
</dbReference>
<dbReference type="Pfam" id="PF08447">
    <property type="entry name" value="PAS_3"/>
    <property type="match status" value="1"/>
</dbReference>
<dbReference type="Pfam" id="PF02518">
    <property type="entry name" value="HATPase_c"/>
    <property type="match status" value="1"/>
</dbReference>
<dbReference type="GO" id="GO:0000155">
    <property type="term" value="F:phosphorelay sensor kinase activity"/>
    <property type="evidence" value="ECO:0007669"/>
    <property type="project" value="InterPro"/>
</dbReference>
<reference evidence="9" key="1">
    <citation type="submission" date="2020-10" db="EMBL/GenBank/DDBJ databases">
        <authorList>
            <person name="Castelo-Branco R."/>
            <person name="Eusebio N."/>
            <person name="Adriana R."/>
            <person name="Vieira A."/>
            <person name="Brugerolle De Fraissinette N."/>
            <person name="Rezende De Castro R."/>
            <person name="Schneider M.P."/>
            <person name="Vasconcelos V."/>
            <person name="Leao P.N."/>
        </authorList>
    </citation>
    <scope>NUCLEOTIDE SEQUENCE</scope>
    <source>
        <strain evidence="9">LEGE 11480</strain>
    </source>
</reference>
<dbReference type="InterPro" id="IPR003594">
    <property type="entry name" value="HATPase_dom"/>
</dbReference>
<dbReference type="SMART" id="SM00091">
    <property type="entry name" value="PAS"/>
    <property type="match status" value="1"/>
</dbReference>
<dbReference type="PANTHER" id="PTHR43065:SF50">
    <property type="entry name" value="HISTIDINE KINASE"/>
    <property type="match status" value="1"/>
</dbReference>
<dbReference type="InterPro" id="IPR000014">
    <property type="entry name" value="PAS"/>
</dbReference>
<dbReference type="SMART" id="SM00387">
    <property type="entry name" value="HATPase_c"/>
    <property type="match status" value="1"/>
</dbReference>
<dbReference type="SUPFAM" id="SSF47384">
    <property type="entry name" value="Homodimeric domain of signal transducing histidine kinase"/>
    <property type="match status" value="1"/>
</dbReference>
<keyword evidence="10" id="KW-1185">Reference proteome</keyword>
<keyword evidence="5" id="KW-0902">Two-component regulatory system</keyword>
<evidence type="ECO:0000259" key="7">
    <source>
        <dbReference type="PROSITE" id="PS50112"/>
    </source>
</evidence>
<dbReference type="InterPro" id="IPR005467">
    <property type="entry name" value="His_kinase_dom"/>
</dbReference>
<evidence type="ECO:0000256" key="5">
    <source>
        <dbReference type="ARBA" id="ARBA00023012"/>
    </source>
</evidence>
<evidence type="ECO:0000313" key="9">
    <source>
        <dbReference type="EMBL" id="MBE9032930.1"/>
    </source>
</evidence>
<dbReference type="PANTHER" id="PTHR43065">
    <property type="entry name" value="SENSOR HISTIDINE KINASE"/>
    <property type="match status" value="1"/>
</dbReference>
<dbReference type="AlphaFoldDB" id="A0A928Z773"/>
<dbReference type="InterPro" id="IPR001610">
    <property type="entry name" value="PAC"/>
</dbReference>
<evidence type="ECO:0000256" key="1">
    <source>
        <dbReference type="ARBA" id="ARBA00000085"/>
    </source>
</evidence>
<evidence type="ECO:0000256" key="3">
    <source>
        <dbReference type="ARBA" id="ARBA00022553"/>
    </source>
</evidence>
<dbReference type="InterPro" id="IPR013655">
    <property type="entry name" value="PAS_fold_3"/>
</dbReference>
<dbReference type="Gene3D" id="3.30.450.40">
    <property type="match status" value="2"/>
</dbReference>